<dbReference type="Pfam" id="PF25461">
    <property type="entry name" value="Beta-barrel_SelB"/>
    <property type="match status" value="1"/>
</dbReference>
<dbReference type="InterPro" id="IPR031157">
    <property type="entry name" value="G_TR_CS"/>
</dbReference>
<protein>
    <recommendedName>
        <fullName evidence="2">Selenocysteine-specific elongation factor</fullName>
    </recommendedName>
    <alternativeName>
        <fullName evidence="8">SelB translation factor</fullName>
    </alternativeName>
</protein>
<dbReference type="PANTHER" id="PTHR43721">
    <property type="entry name" value="ELONGATION FACTOR TU-RELATED"/>
    <property type="match status" value="1"/>
</dbReference>
<dbReference type="SUPFAM" id="SSF52540">
    <property type="entry name" value="P-loop containing nucleoside triphosphate hydrolases"/>
    <property type="match status" value="1"/>
</dbReference>
<dbReference type="InterPro" id="IPR004535">
    <property type="entry name" value="Transl_elong_SelB"/>
</dbReference>
<proteinExistence type="predicted"/>
<feature type="domain" description="Tr-type G" evidence="9">
    <location>
        <begin position="2"/>
        <end position="176"/>
    </location>
</feature>
<dbReference type="InterPro" id="IPR036388">
    <property type="entry name" value="WH-like_DNA-bd_sf"/>
</dbReference>
<dbReference type="Proteomes" id="UP001158045">
    <property type="component" value="Unassembled WGS sequence"/>
</dbReference>
<accession>A0ABT6ND76</accession>
<dbReference type="InterPro" id="IPR009001">
    <property type="entry name" value="Transl_elong_EF1A/Init_IF2_C"/>
</dbReference>
<dbReference type="CDD" id="cd04171">
    <property type="entry name" value="SelB"/>
    <property type="match status" value="1"/>
</dbReference>
<evidence type="ECO:0000256" key="3">
    <source>
        <dbReference type="ARBA" id="ARBA00022490"/>
    </source>
</evidence>
<name>A0ABT6ND76_9FIRM</name>
<evidence type="ECO:0000256" key="6">
    <source>
        <dbReference type="ARBA" id="ARBA00023134"/>
    </source>
</evidence>
<dbReference type="InterPro" id="IPR057335">
    <property type="entry name" value="Beta-barrel_SelB"/>
</dbReference>
<dbReference type="NCBIfam" id="TIGR00475">
    <property type="entry name" value="selB"/>
    <property type="match status" value="1"/>
</dbReference>
<keyword evidence="3" id="KW-0963">Cytoplasm</keyword>
<keyword evidence="6" id="KW-0342">GTP-binding</keyword>
<organism evidence="10 11">
    <name type="scientific">Fusibacter bizertensis</name>
    <dbReference type="NCBI Taxonomy" id="1488331"/>
    <lineage>
        <taxon>Bacteria</taxon>
        <taxon>Bacillati</taxon>
        <taxon>Bacillota</taxon>
        <taxon>Clostridia</taxon>
        <taxon>Eubacteriales</taxon>
        <taxon>Eubacteriales Family XII. Incertae Sedis</taxon>
        <taxon>Fusibacter</taxon>
    </lineage>
</organism>
<dbReference type="InterPro" id="IPR036390">
    <property type="entry name" value="WH_DNA-bd_sf"/>
</dbReference>
<keyword evidence="11" id="KW-1185">Reference proteome</keyword>
<dbReference type="InterPro" id="IPR015191">
    <property type="entry name" value="SelB_WHD4"/>
</dbReference>
<dbReference type="Pfam" id="PF03144">
    <property type="entry name" value="GTP_EFTU_D2"/>
    <property type="match status" value="1"/>
</dbReference>
<comment type="subcellular location">
    <subcellularLocation>
        <location evidence="1">Cytoplasm</location>
    </subcellularLocation>
</comment>
<dbReference type="CDD" id="cd15491">
    <property type="entry name" value="selB_III"/>
    <property type="match status" value="1"/>
</dbReference>
<dbReference type="PROSITE" id="PS51722">
    <property type="entry name" value="G_TR_2"/>
    <property type="match status" value="1"/>
</dbReference>
<keyword evidence="5" id="KW-0648">Protein biosynthesis</keyword>
<evidence type="ECO:0000256" key="2">
    <source>
        <dbReference type="ARBA" id="ARBA00015953"/>
    </source>
</evidence>
<dbReference type="Pfam" id="PF09107">
    <property type="entry name" value="WHD_3rd_SelB"/>
    <property type="match status" value="1"/>
</dbReference>
<reference evidence="10 11" key="1">
    <citation type="submission" date="2023-04" db="EMBL/GenBank/DDBJ databases">
        <title>Fusibacter bizertensis strain WBS, isolated from littoral bottom sediments of the Arctic seas - biochemical and genomic analysis.</title>
        <authorList>
            <person name="Brioukhanov A.L."/>
        </authorList>
    </citation>
    <scope>NUCLEOTIDE SEQUENCE [LARGE SCALE GENOMIC DNA]</scope>
    <source>
        <strain evidence="10 11">WBS</strain>
    </source>
</reference>
<comment type="function">
    <text evidence="7">Translation factor necessary for the incorporation of selenocysteine into proteins. It probably replaces EF-Tu for the insertion of selenocysteine directed by the UGA codon. SelB binds GTP and GDP.</text>
</comment>
<dbReference type="Gene3D" id="1.10.10.10">
    <property type="entry name" value="Winged helix-like DNA-binding domain superfamily/Winged helix DNA-binding domain"/>
    <property type="match status" value="1"/>
</dbReference>
<dbReference type="SUPFAM" id="SSF50465">
    <property type="entry name" value="EF-Tu/eEF-1alpha/eIF2-gamma C-terminal domain"/>
    <property type="match status" value="1"/>
</dbReference>
<sequence>MNKHMVIGTSGHIDHGKTALIKHLTGIETDRLKDEKIRGITIENGYAHLKLDNENTVGFIDVPGHEKFIKTMISGALGFDAVMLVVAADEGIKPQTIEHLHILDHLGINAGIIVITKADLVSTSRLNEVTNEIGHLVKNTVLRNFKVVTYSIYDDLSRENLIQALQSISNQKTALKEATISRLYIDRVFTVKGFGTIATGTLIEGQLKKGDIIYKYPGNQKIRVKGIQVYGGSVDEAYYGQRTAINLNVDIQDISRGDLLTSSDHLKETMIIDIKLKLDETSGSVKHWQRLKLYHGTREILCRIALADEQIISGQEKVVQLRLEEPIYCKANDHVILRTYSPMYTIGGGVITNPYASKKDKVNDITNMELELLRILQQFYPIFTLDDGIFEKTSLDYDTGIDTIDKLVTKEELLRLSNSFYITFETWEKIKRICLLEVEKEHQQYPFRAGMSKETLRSKVNDFLKNNKPLITIDNKIFSLILTKLIELEELKQNGDVIALKTFEIHFSDAQVKVKKAIMRTILDYQQPIVPISELQKLNYDKNIIKELLYHLINYEILVKINDENVMGIDDYSKSKKCLLSYFENNESIGVAQCRDLFGFSRKATVLLLEHFDKIQLTKRNENTRTLFKK</sequence>
<dbReference type="InterPro" id="IPR009000">
    <property type="entry name" value="Transl_B-barrel_sf"/>
</dbReference>
<evidence type="ECO:0000259" key="9">
    <source>
        <dbReference type="PROSITE" id="PS51722"/>
    </source>
</evidence>
<dbReference type="InterPro" id="IPR015190">
    <property type="entry name" value="Elong_fac_SelB-wing-hlx_typ-2"/>
</dbReference>
<evidence type="ECO:0000313" key="10">
    <source>
        <dbReference type="EMBL" id="MDH8678380.1"/>
    </source>
</evidence>
<dbReference type="Pfam" id="PF00009">
    <property type="entry name" value="GTP_EFTU"/>
    <property type="match status" value="1"/>
</dbReference>
<evidence type="ECO:0000256" key="1">
    <source>
        <dbReference type="ARBA" id="ARBA00004496"/>
    </source>
</evidence>
<dbReference type="SUPFAM" id="SSF46785">
    <property type="entry name" value="Winged helix' DNA-binding domain"/>
    <property type="match status" value="2"/>
</dbReference>
<gene>
    <name evidence="10" type="primary">selB</name>
    <name evidence="10" type="ORF">QE109_09495</name>
</gene>
<dbReference type="InterPro" id="IPR027417">
    <property type="entry name" value="P-loop_NTPase"/>
</dbReference>
<dbReference type="Gene3D" id="3.40.50.300">
    <property type="entry name" value="P-loop containing nucleotide triphosphate hydrolases"/>
    <property type="match status" value="1"/>
</dbReference>
<dbReference type="Gene3D" id="1.10.10.2770">
    <property type="match status" value="1"/>
</dbReference>
<evidence type="ECO:0000256" key="4">
    <source>
        <dbReference type="ARBA" id="ARBA00022741"/>
    </source>
</evidence>
<dbReference type="InterPro" id="IPR000795">
    <property type="entry name" value="T_Tr_GTP-bd_dom"/>
</dbReference>
<dbReference type="Gene3D" id="2.40.30.10">
    <property type="entry name" value="Translation factors"/>
    <property type="match status" value="1"/>
</dbReference>
<evidence type="ECO:0000256" key="8">
    <source>
        <dbReference type="ARBA" id="ARBA00031615"/>
    </source>
</evidence>
<dbReference type="CDD" id="cd03696">
    <property type="entry name" value="SelB_II"/>
    <property type="match status" value="1"/>
</dbReference>
<dbReference type="Pfam" id="PF09106">
    <property type="entry name" value="WHD_2nd_SelB"/>
    <property type="match status" value="1"/>
</dbReference>
<dbReference type="InterPro" id="IPR050055">
    <property type="entry name" value="EF-Tu_GTPase"/>
</dbReference>
<dbReference type="RefSeq" id="WP_281094223.1">
    <property type="nucleotide sequence ID" value="NZ_JARYZI010000005.1"/>
</dbReference>
<dbReference type="InterPro" id="IPR004161">
    <property type="entry name" value="EFTu-like_2"/>
</dbReference>
<evidence type="ECO:0000313" key="11">
    <source>
        <dbReference type="Proteomes" id="UP001158045"/>
    </source>
</evidence>
<dbReference type="GO" id="GO:0003746">
    <property type="term" value="F:translation elongation factor activity"/>
    <property type="evidence" value="ECO:0007669"/>
    <property type="project" value="UniProtKB-KW"/>
</dbReference>
<dbReference type="NCBIfam" id="TIGR00231">
    <property type="entry name" value="small_GTP"/>
    <property type="match status" value="1"/>
</dbReference>
<dbReference type="SUPFAM" id="SSF50447">
    <property type="entry name" value="Translation proteins"/>
    <property type="match status" value="1"/>
</dbReference>
<dbReference type="PANTHER" id="PTHR43721:SF22">
    <property type="entry name" value="ELONGATION FACTOR TU, MITOCHONDRIAL"/>
    <property type="match status" value="1"/>
</dbReference>
<dbReference type="EMBL" id="JARYZI010000005">
    <property type="protein sequence ID" value="MDH8678380.1"/>
    <property type="molecule type" value="Genomic_DNA"/>
</dbReference>
<keyword evidence="4" id="KW-0547">Nucleotide-binding</keyword>
<dbReference type="InterPro" id="IPR005225">
    <property type="entry name" value="Small_GTP-bd"/>
</dbReference>
<keyword evidence="10" id="KW-0251">Elongation factor</keyword>
<comment type="caution">
    <text evidence="10">The sequence shown here is derived from an EMBL/GenBank/DDBJ whole genome shotgun (WGS) entry which is preliminary data.</text>
</comment>
<evidence type="ECO:0000256" key="7">
    <source>
        <dbReference type="ARBA" id="ARBA00025526"/>
    </source>
</evidence>
<evidence type="ECO:0000256" key="5">
    <source>
        <dbReference type="ARBA" id="ARBA00022917"/>
    </source>
</evidence>
<dbReference type="PROSITE" id="PS00301">
    <property type="entry name" value="G_TR_1"/>
    <property type="match status" value="1"/>
</dbReference>